<dbReference type="CDD" id="cd00882">
    <property type="entry name" value="Ras_like_GTPase"/>
    <property type="match status" value="1"/>
</dbReference>
<dbReference type="Proteomes" id="UP000683360">
    <property type="component" value="Unassembled WGS sequence"/>
</dbReference>
<keyword evidence="2" id="KW-1185">Reference proteome</keyword>
<gene>
    <name evidence="1" type="ORF">MEDL_40728</name>
</gene>
<protein>
    <submittedName>
        <fullName evidence="1">Uncharacterized protein</fullName>
    </submittedName>
</protein>
<proteinExistence type="predicted"/>
<dbReference type="InterPro" id="IPR027417">
    <property type="entry name" value="P-loop_NTPase"/>
</dbReference>
<dbReference type="Gene3D" id="3.40.50.300">
    <property type="entry name" value="P-loop containing nucleotide triphosphate hydrolases"/>
    <property type="match status" value="1"/>
</dbReference>
<dbReference type="SUPFAM" id="SSF52540">
    <property type="entry name" value="P-loop containing nucleoside triphosphate hydrolases"/>
    <property type="match status" value="1"/>
</dbReference>
<dbReference type="OrthoDB" id="6149413at2759"/>
<sequence>MRTMDREVLENSFVEQHYTQAQNINPHKKQKDDPKYEEKIKLIEECQKIVGTDDSKKKALNIAIIGLPGGGKSSFLNTIFASFSTKCWEDIVQFGSFGTLDRQFTTRFKSFTKDVYYKPKDAYLMPTFLDMTGFEDEDSANTSELLELVFAGRIRENEELKSAVSFGILKCIRKLVCHRPVDRIIVVCTSNPDVNLPKSFCKAVWDAKKNTGVTMKYY</sequence>
<organism evidence="1 2">
    <name type="scientific">Mytilus edulis</name>
    <name type="common">Blue mussel</name>
    <dbReference type="NCBI Taxonomy" id="6550"/>
    <lineage>
        <taxon>Eukaryota</taxon>
        <taxon>Metazoa</taxon>
        <taxon>Spiralia</taxon>
        <taxon>Lophotrochozoa</taxon>
        <taxon>Mollusca</taxon>
        <taxon>Bivalvia</taxon>
        <taxon>Autobranchia</taxon>
        <taxon>Pteriomorphia</taxon>
        <taxon>Mytilida</taxon>
        <taxon>Mytiloidea</taxon>
        <taxon>Mytilidae</taxon>
        <taxon>Mytilinae</taxon>
        <taxon>Mytilus</taxon>
    </lineage>
</organism>
<evidence type="ECO:0000313" key="1">
    <source>
        <dbReference type="EMBL" id="CAG2227712.1"/>
    </source>
</evidence>
<reference evidence="1" key="1">
    <citation type="submission" date="2021-03" db="EMBL/GenBank/DDBJ databases">
        <authorList>
            <person name="Bekaert M."/>
        </authorList>
    </citation>
    <scope>NUCLEOTIDE SEQUENCE</scope>
</reference>
<comment type="caution">
    <text evidence="1">The sequence shown here is derived from an EMBL/GenBank/DDBJ whole genome shotgun (WGS) entry which is preliminary data.</text>
</comment>
<evidence type="ECO:0000313" key="2">
    <source>
        <dbReference type="Proteomes" id="UP000683360"/>
    </source>
</evidence>
<dbReference type="AlphaFoldDB" id="A0A8S3TAT1"/>
<name>A0A8S3TAT1_MYTED</name>
<dbReference type="EMBL" id="CAJPWZ010001972">
    <property type="protein sequence ID" value="CAG2227712.1"/>
    <property type="molecule type" value="Genomic_DNA"/>
</dbReference>
<accession>A0A8S3TAT1</accession>